<dbReference type="Gene3D" id="3.40.630.30">
    <property type="match status" value="1"/>
</dbReference>
<sequence length="126" mass="14339">MKLTIERLTSFSAQDLLDLGKIWPGQTPGIWQQWLDEGNALFAARFNQRLLAAVKVEPEGASARLHDLMVREVTRRRGVGRYLLEETLRQMPEVNHWWLEEAGGDAVLQAFMAACGFRNVAGCWQK</sequence>
<evidence type="ECO:0000313" key="4">
    <source>
        <dbReference type="Proteomes" id="UP000234503"/>
    </source>
</evidence>
<dbReference type="EMBL" id="PJZH01000029">
    <property type="protein sequence ID" value="PLR30635.1"/>
    <property type="molecule type" value="Genomic_DNA"/>
</dbReference>
<feature type="binding site" evidence="1">
    <location>
        <begin position="74"/>
        <end position="81"/>
    </location>
    <ligand>
        <name>CoA</name>
        <dbReference type="ChEBI" id="CHEBI:57287"/>
    </ligand>
</feature>
<comment type="subunit">
    <text evidence="1">Interacts with PanD in the presence of CoA.</text>
</comment>
<dbReference type="InterPro" id="IPR040448">
    <property type="entry name" value="PanZ_GNAT"/>
</dbReference>
<accession>A0A2N5DUQ4</accession>
<dbReference type="GO" id="GO:0016747">
    <property type="term" value="F:acyltransferase activity, transferring groups other than amino-acyl groups"/>
    <property type="evidence" value="ECO:0007669"/>
    <property type="project" value="InterPro"/>
</dbReference>
<dbReference type="OrthoDB" id="5736859at2"/>
<dbReference type="SUPFAM" id="SSF55729">
    <property type="entry name" value="Acyl-CoA N-acyltransferases (Nat)"/>
    <property type="match status" value="1"/>
</dbReference>
<organism evidence="3 4">
    <name type="scientific">Chimaeribacter coloradensis</name>
    <dbReference type="NCBI Taxonomy" id="2060068"/>
    <lineage>
        <taxon>Bacteria</taxon>
        <taxon>Pseudomonadati</taxon>
        <taxon>Pseudomonadota</taxon>
        <taxon>Gammaproteobacteria</taxon>
        <taxon>Enterobacterales</taxon>
        <taxon>Yersiniaceae</taxon>
        <taxon>Chimaeribacter</taxon>
    </lineage>
</organism>
<dbReference type="InterPro" id="IPR032900">
    <property type="entry name" value="PanZ"/>
</dbReference>
<dbReference type="GO" id="GO:0015940">
    <property type="term" value="P:pantothenate biosynthetic process"/>
    <property type="evidence" value="ECO:0007669"/>
    <property type="project" value="UniProtKB-UniRule"/>
</dbReference>
<evidence type="ECO:0000256" key="1">
    <source>
        <dbReference type="HAMAP-Rule" id="MF_02018"/>
    </source>
</evidence>
<keyword evidence="4" id="KW-1185">Reference proteome</keyword>
<dbReference type="Proteomes" id="UP000234503">
    <property type="component" value="Unassembled WGS sequence"/>
</dbReference>
<name>A0A2N5DUQ4_9GAMM</name>
<comment type="caution">
    <text evidence="3">The sequence shown here is derived from an EMBL/GenBank/DDBJ whole genome shotgun (WGS) entry which is preliminary data.</text>
</comment>
<comment type="function">
    <text evidence="1">Controls both the activation and catalytic activity of PanD in a coenzyme A (CoA)-dependent fashion.</text>
</comment>
<protein>
    <recommendedName>
        <fullName evidence="1">PanD regulatory factor</fullName>
    </recommendedName>
</protein>
<proteinExistence type="inferred from homology"/>
<feature type="domain" description="N-acetyltransferase" evidence="2">
    <location>
        <begin position="3"/>
        <end position="126"/>
    </location>
</feature>
<evidence type="ECO:0000259" key="2">
    <source>
        <dbReference type="PROSITE" id="PS51186"/>
    </source>
</evidence>
<comment type="similarity">
    <text evidence="1">Belongs to the PanZ/PanM family.</text>
</comment>
<keyword evidence="1" id="KW-0566">Pantothenate biosynthesis</keyword>
<dbReference type="RefSeq" id="WP_101826593.1">
    <property type="nucleotide sequence ID" value="NZ_PJZH01000029.1"/>
</dbReference>
<dbReference type="InterPro" id="IPR016181">
    <property type="entry name" value="Acyl_CoA_acyltransferase"/>
</dbReference>
<dbReference type="PROSITE" id="PS51186">
    <property type="entry name" value="GNAT"/>
    <property type="match status" value="1"/>
</dbReference>
<dbReference type="Pfam" id="PF12568">
    <property type="entry name" value="PanZ"/>
    <property type="match status" value="1"/>
</dbReference>
<dbReference type="HAMAP" id="MF_02018">
    <property type="entry name" value="PanZ_PanM"/>
    <property type="match status" value="1"/>
</dbReference>
<reference evidence="3 4" key="1">
    <citation type="submission" date="2017-12" db="EMBL/GenBank/DDBJ databases">
        <title>Characterization of six clinical isolates of Enterochimera gen. nov., a novel genus of the Yersiniaciae family and the three species Enterochimera arupensis sp. nov., Enterochimera coloradensis sp. nov, and Enterochimera californica sp. nov.</title>
        <authorList>
            <person name="Rossi A."/>
            <person name="Fisher M."/>
        </authorList>
    </citation>
    <scope>NUCLEOTIDE SEQUENCE [LARGE SCALE GENOMIC DNA]</scope>
    <source>
        <strain evidence="4">2016-Iso4</strain>
    </source>
</reference>
<dbReference type="AlphaFoldDB" id="A0A2N5DUQ4"/>
<gene>
    <name evidence="3" type="primary">panM</name>
    <name evidence="1" type="synonym">panZ</name>
    <name evidence="3" type="ORF">CYR32_18330</name>
</gene>
<evidence type="ECO:0000313" key="3">
    <source>
        <dbReference type="EMBL" id="PLR30635.1"/>
    </source>
</evidence>
<dbReference type="InterPro" id="IPR000182">
    <property type="entry name" value="GNAT_dom"/>
</dbReference>
<dbReference type="CDD" id="cd04301">
    <property type="entry name" value="NAT_SF"/>
    <property type="match status" value="1"/>
</dbReference>
<dbReference type="GO" id="GO:0031638">
    <property type="term" value="P:zymogen activation"/>
    <property type="evidence" value="ECO:0007669"/>
    <property type="project" value="InterPro"/>
</dbReference>
<feature type="binding site" evidence="1">
    <location>
        <begin position="68"/>
        <end position="70"/>
    </location>
    <ligand>
        <name>CoA</name>
        <dbReference type="ChEBI" id="CHEBI:57287"/>
    </ligand>
</feature>
<dbReference type="NCBIfam" id="NF033213">
    <property type="entry name" value="matur_PanM"/>
    <property type="match status" value="1"/>
</dbReference>